<sequence>MTTPASTSRFIRVLPDIAAFALGLGLAYGLNWQTADLVWSLWLGSLVLGYLTLLSGIAGPALMGFYAISRPGVTRKQRVAAVLAGGAAALFFLGFFSLHFGGFHAGHSVFLNLFFPIPGLPKDGFGDAFMNPPLLFLLAWRHLIRPYGLFLIPAAIAERQHVFMPLIAAIKALRKTAASDNAADADKTTPPHTPKNKGHFQLQGAMARPYINVVRMHILIFFFAFAHALKLDSFLVYATVYTVYFFPWQELKTTLAEKKAAKATPPTTLAT</sequence>
<evidence type="ECO:0000313" key="2">
    <source>
        <dbReference type="EMBL" id="MDQ0290439.1"/>
    </source>
</evidence>
<evidence type="ECO:0000313" key="3">
    <source>
        <dbReference type="Proteomes" id="UP001238163"/>
    </source>
</evidence>
<feature type="transmembrane region" description="Helical" evidence="1">
    <location>
        <begin position="42"/>
        <end position="67"/>
    </location>
</feature>
<feature type="transmembrane region" description="Helical" evidence="1">
    <location>
        <begin position="12"/>
        <end position="30"/>
    </location>
</feature>
<dbReference type="EMBL" id="JAUSVL010000001">
    <property type="protein sequence ID" value="MDQ0290439.1"/>
    <property type="molecule type" value="Genomic_DNA"/>
</dbReference>
<keyword evidence="1" id="KW-0472">Membrane</keyword>
<feature type="transmembrane region" description="Helical" evidence="1">
    <location>
        <begin position="218"/>
        <end position="246"/>
    </location>
</feature>
<proteinExistence type="predicted"/>
<dbReference type="AlphaFoldDB" id="A0AAE4ANM8"/>
<keyword evidence="1" id="KW-0812">Transmembrane</keyword>
<gene>
    <name evidence="2" type="ORF">J3R75_002546</name>
</gene>
<organism evidence="2 3">
    <name type="scientific">Oligosphaera ethanolica</name>
    <dbReference type="NCBI Taxonomy" id="760260"/>
    <lineage>
        <taxon>Bacteria</taxon>
        <taxon>Pseudomonadati</taxon>
        <taxon>Lentisphaerota</taxon>
        <taxon>Oligosphaeria</taxon>
        <taxon>Oligosphaerales</taxon>
        <taxon>Oligosphaeraceae</taxon>
        <taxon>Oligosphaera</taxon>
    </lineage>
</organism>
<reference evidence="2" key="1">
    <citation type="submission" date="2023-07" db="EMBL/GenBank/DDBJ databases">
        <title>Genomic Encyclopedia of Type Strains, Phase IV (KMG-IV): sequencing the most valuable type-strain genomes for metagenomic binning, comparative biology and taxonomic classification.</title>
        <authorList>
            <person name="Goeker M."/>
        </authorList>
    </citation>
    <scope>NUCLEOTIDE SEQUENCE</scope>
    <source>
        <strain evidence="2">DSM 24202</strain>
    </source>
</reference>
<evidence type="ECO:0000256" key="1">
    <source>
        <dbReference type="SAM" id="Phobius"/>
    </source>
</evidence>
<dbReference type="Pfam" id="PF20108">
    <property type="entry name" value="DUF6498"/>
    <property type="match status" value="1"/>
</dbReference>
<accession>A0AAE4ANM8</accession>
<feature type="transmembrane region" description="Helical" evidence="1">
    <location>
        <begin position="79"/>
        <end position="100"/>
    </location>
</feature>
<name>A0AAE4ANM8_9BACT</name>
<dbReference type="Proteomes" id="UP001238163">
    <property type="component" value="Unassembled WGS sequence"/>
</dbReference>
<keyword evidence="3" id="KW-1185">Reference proteome</keyword>
<dbReference type="RefSeq" id="WP_307261965.1">
    <property type="nucleotide sequence ID" value="NZ_JAUSVL010000001.1"/>
</dbReference>
<protein>
    <submittedName>
        <fullName evidence="2">Uncharacterized protein</fullName>
    </submittedName>
</protein>
<feature type="transmembrane region" description="Helical" evidence="1">
    <location>
        <begin position="134"/>
        <end position="156"/>
    </location>
</feature>
<dbReference type="InterPro" id="IPR045466">
    <property type="entry name" value="DUF6498"/>
</dbReference>
<keyword evidence="1" id="KW-1133">Transmembrane helix</keyword>
<comment type="caution">
    <text evidence="2">The sequence shown here is derived from an EMBL/GenBank/DDBJ whole genome shotgun (WGS) entry which is preliminary data.</text>
</comment>